<accession>A0A3A5M1B6</accession>
<dbReference type="AlphaFoldDB" id="A0A3A5M1B6"/>
<proteinExistence type="predicted"/>
<sequence length="98" mass="10946">MAERPGWHGIPPSTDRYIPPLQLGTPEGNITEAVRSPALWVELDYPDGSTRTMKGFAMAWTGSAVLAQWIEYSRAREAWVDAARCRRRALTPRTPHAA</sequence>
<dbReference type="OrthoDB" id="4945672at2"/>
<organism evidence="1 2">
    <name type="scientific">Arthrobacter cheniae</name>
    <dbReference type="NCBI Taxonomy" id="1258888"/>
    <lineage>
        <taxon>Bacteria</taxon>
        <taxon>Bacillati</taxon>
        <taxon>Actinomycetota</taxon>
        <taxon>Actinomycetes</taxon>
        <taxon>Micrococcales</taxon>
        <taxon>Micrococcaceae</taxon>
        <taxon>Arthrobacter</taxon>
    </lineage>
</organism>
<reference evidence="1 2" key="1">
    <citation type="submission" date="2018-09" db="EMBL/GenBank/DDBJ databases">
        <title>Novel species of Arthrobacter.</title>
        <authorList>
            <person name="Liu Q."/>
            <person name="Xin Y.-H."/>
        </authorList>
    </citation>
    <scope>NUCLEOTIDE SEQUENCE [LARGE SCALE GENOMIC DNA]</scope>
    <source>
        <strain evidence="1 2">Hz2</strain>
    </source>
</reference>
<dbReference type="Proteomes" id="UP000272560">
    <property type="component" value="Unassembled WGS sequence"/>
</dbReference>
<comment type="caution">
    <text evidence="1">The sequence shown here is derived from an EMBL/GenBank/DDBJ whole genome shotgun (WGS) entry which is preliminary data.</text>
</comment>
<dbReference type="EMBL" id="QZVT01000006">
    <property type="protein sequence ID" value="RJT78455.1"/>
    <property type="molecule type" value="Genomic_DNA"/>
</dbReference>
<dbReference type="RefSeq" id="WP_120149500.1">
    <property type="nucleotide sequence ID" value="NZ_QZVT01000006.1"/>
</dbReference>
<evidence type="ECO:0000313" key="1">
    <source>
        <dbReference type="EMBL" id="RJT78455.1"/>
    </source>
</evidence>
<keyword evidence="2" id="KW-1185">Reference proteome</keyword>
<evidence type="ECO:0000313" key="2">
    <source>
        <dbReference type="Proteomes" id="UP000272560"/>
    </source>
</evidence>
<protein>
    <submittedName>
        <fullName evidence="1">Uncharacterized protein</fullName>
    </submittedName>
</protein>
<name>A0A3A5M1B6_9MICC</name>
<gene>
    <name evidence="1" type="ORF">D6T63_13190</name>
</gene>